<dbReference type="EMBL" id="JAIXNE010000006">
    <property type="protein sequence ID" value="MCA6078603.1"/>
    <property type="molecule type" value="Genomic_DNA"/>
</dbReference>
<dbReference type="InterPro" id="IPR041122">
    <property type="entry name" value="RecJ_OB"/>
</dbReference>
<dbReference type="GO" id="GO:0006281">
    <property type="term" value="P:DNA repair"/>
    <property type="evidence" value="ECO:0007669"/>
    <property type="project" value="InterPro"/>
</dbReference>
<evidence type="ECO:0000256" key="2">
    <source>
        <dbReference type="ARBA" id="ARBA00019841"/>
    </source>
</evidence>
<protein>
    <recommendedName>
        <fullName evidence="2">Single-stranded-DNA-specific exonuclease RecJ</fullName>
    </recommendedName>
</protein>
<evidence type="ECO:0000256" key="5">
    <source>
        <dbReference type="ARBA" id="ARBA00022839"/>
    </source>
</evidence>
<dbReference type="InterPro" id="IPR004610">
    <property type="entry name" value="RecJ"/>
</dbReference>
<dbReference type="RefSeq" id="WP_225699459.1">
    <property type="nucleotide sequence ID" value="NZ_JAIXNE010000006.1"/>
</dbReference>
<gene>
    <name evidence="9" type="primary">recJ</name>
    <name evidence="9" type="ORF">LDX50_27260</name>
</gene>
<dbReference type="InterPro" id="IPR003156">
    <property type="entry name" value="DHHA1_dom"/>
</dbReference>
<proteinExistence type="inferred from homology"/>
<organism evidence="9 10">
    <name type="scientific">Fulvivirga sedimenti</name>
    <dbReference type="NCBI Taxonomy" id="2879465"/>
    <lineage>
        <taxon>Bacteria</taxon>
        <taxon>Pseudomonadati</taxon>
        <taxon>Bacteroidota</taxon>
        <taxon>Cytophagia</taxon>
        <taxon>Cytophagales</taxon>
        <taxon>Fulvivirgaceae</taxon>
        <taxon>Fulvivirga</taxon>
    </lineage>
</organism>
<dbReference type="InterPro" id="IPR038763">
    <property type="entry name" value="DHH_sf"/>
</dbReference>
<feature type="domain" description="DHHA1" evidence="7">
    <location>
        <begin position="353"/>
        <end position="444"/>
    </location>
</feature>
<dbReference type="SUPFAM" id="SSF64182">
    <property type="entry name" value="DHH phosphoesterases"/>
    <property type="match status" value="1"/>
</dbReference>
<dbReference type="NCBIfam" id="TIGR00644">
    <property type="entry name" value="recJ"/>
    <property type="match status" value="1"/>
</dbReference>
<name>A0A9X1KZ67_9BACT</name>
<dbReference type="Proteomes" id="UP001139409">
    <property type="component" value="Unassembled WGS sequence"/>
</dbReference>
<evidence type="ECO:0000259" key="7">
    <source>
        <dbReference type="Pfam" id="PF02272"/>
    </source>
</evidence>
<keyword evidence="10" id="KW-1185">Reference proteome</keyword>
<feature type="domain" description="RecJ OB" evidence="8">
    <location>
        <begin position="458"/>
        <end position="571"/>
    </location>
</feature>
<evidence type="ECO:0000313" key="10">
    <source>
        <dbReference type="Proteomes" id="UP001139409"/>
    </source>
</evidence>
<accession>A0A9X1KZ67</accession>
<reference evidence="9" key="1">
    <citation type="submission" date="2021-09" db="EMBL/GenBank/DDBJ databases">
        <title>Fulvivirga sp. isolated from coastal sediment.</title>
        <authorList>
            <person name="Yu H."/>
        </authorList>
    </citation>
    <scope>NUCLEOTIDE SEQUENCE</scope>
    <source>
        <strain evidence="9">1062</strain>
    </source>
</reference>
<dbReference type="Pfam" id="PF17768">
    <property type="entry name" value="RecJ_OB"/>
    <property type="match status" value="1"/>
</dbReference>
<keyword evidence="4" id="KW-0378">Hydrolase</keyword>
<dbReference type="InterPro" id="IPR001667">
    <property type="entry name" value="DDH_dom"/>
</dbReference>
<dbReference type="GO" id="GO:0003676">
    <property type="term" value="F:nucleic acid binding"/>
    <property type="evidence" value="ECO:0007669"/>
    <property type="project" value="InterPro"/>
</dbReference>
<keyword evidence="3" id="KW-0540">Nuclease</keyword>
<dbReference type="Gene3D" id="3.90.1640.30">
    <property type="match status" value="1"/>
</dbReference>
<dbReference type="Pfam" id="PF01368">
    <property type="entry name" value="DHH"/>
    <property type="match status" value="1"/>
</dbReference>
<evidence type="ECO:0000259" key="6">
    <source>
        <dbReference type="Pfam" id="PF01368"/>
    </source>
</evidence>
<dbReference type="PANTHER" id="PTHR30255:SF2">
    <property type="entry name" value="SINGLE-STRANDED-DNA-SPECIFIC EXONUCLEASE RECJ"/>
    <property type="match status" value="1"/>
</dbReference>
<keyword evidence="5 9" id="KW-0269">Exonuclease</keyword>
<evidence type="ECO:0000256" key="1">
    <source>
        <dbReference type="ARBA" id="ARBA00005915"/>
    </source>
</evidence>
<dbReference type="Pfam" id="PF02272">
    <property type="entry name" value="DHHA1"/>
    <property type="match status" value="1"/>
</dbReference>
<dbReference type="AlphaFoldDB" id="A0A9X1KZ67"/>
<evidence type="ECO:0000256" key="4">
    <source>
        <dbReference type="ARBA" id="ARBA00022801"/>
    </source>
</evidence>
<dbReference type="GO" id="GO:0006310">
    <property type="term" value="P:DNA recombination"/>
    <property type="evidence" value="ECO:0007669"/>
    <property type="project" value="InterPro"/>
</dbReference>
<evidence type="ECO:0000256" key="3">
    <source>
        <dbReference type="ARBA" id="ARBA00022722"/>
    </source>
</evidence>
<evidence type="ECO:0000259" key="8">
    <source>
        <dbReference type="Pfam" id="PF17768"/>
    </source>
</evidence>
<dbReference type="InterPro" id="IPR051673">
    <property type="entry name" value="SSDNA_exonuclease_RecJ"/>
</dbReference>
<comment type="caution">
    <text evidence="9">The sequence shown here is derived from an EMBL/GenBank/DDBJ whole genome shotgun (WGS) entry which is preliminary data.</text>
</comment>
<dbReference type="Gene3D" id="3.10.310.30">
    <property type="match status" value="1"/>
</dbReference>
<dbReference type="PANTHER" id="PTHR30255">
    <property type="entry name" value="SINGLE-STRANDED-DNA-SPECIFIC EXONUCLEASE RECJ"/>
    <property type="match status" value="1"/>
</dbReference>
<feature type="domain" description="DDH" evidence="6">
    <location>
        <begin position="81"/>
        <end position="229"/>
    </location>
</feature>
<evidence type="ECO:0000313" key="9">
    <source>
        <dbReference type="EMBL" id="MCA6078603.1"/>
    </source>
</evidence>
<sequence>MQKKRWILPESMESEMANQLMSAINVSAPIANILINRGITNFEQAKEYFRPSLEMLHDPFLMAGMEAAVDRLVNAIGTGEKILIYGDYDVDGTTSVAMFYHFLSSFYDHCEYYIPDRYKEGYGVSLAGVDYAEENNFSLIITLDCGIKSNDLVSLASKKGIDFIICDHHEPDNVLPPAVAVLDPKRTDCPYPYKELSGCGVGFKFIQAFLLSHPDIGFDPFSLLDLVCVSIAADIVPITGENRVLAYYGLQKLARDPHPGLAALMEVAGIQQNDVTISRVVFGLAPRINAAGRLEDAKYAVRLMLATDAEPAQNFARQLDGHNQQRKDIDRLITSQAHDMILENGWTEANTTVLFQPDWHKGVIGIVASRCIESYYRPTVILTETHDGILTGSARSVDGFDLYSALLKCSDLLEQFGGHKHAAGMTLRNENLEAFRSRFEAVVSSEITSDLLTPSIIIDTRISLDDINPKFFRIMQQMAPFGPGNAEPVFVAEDLIARDVRAFSARNNPDSNHLKLRIGQYGCTSTFEAIGFGMGEYADQLKKNPQGFGMAFAVAENRYMGRVSLQLYIKDIRWE</sequence>
<dbReference type="GO" id="GO:0008409">
    <property type="term" value="F:5'-3' exonuclease activity"/>
    <property type="evidence" value="ECO:0007669"/>
    <property type="project" value="InterPro"/>
</dbReference>
<comment type="similarity">
    <text evidence="1">Belongs to the RecJ family.</text>
</comment>